<keyword evidence="9 12" id="KW-1133">Transmembrane helix</keyword>
<keyword evidence="10 12" id="KW-0408">Iron</keyword>
<feature type="region of interest" description="Disordered" evidence="13">
    <location>
        <begin position="433"/>
        <end position="489"/>
    </location>
</feature>
<accession>A0A7Y9WC49</accession>
<feature type="transmembrane region" description="Helical" evidence="12">
    <location>
        <begin position="221"/>
        <end position="238"/>
    </location>
</feature>
<dbReference type="Pfam" id="PF01654">
    <property type="entry name" value="Cyt_bd_oxida_I"/>
    <property type="match status" value="1"/>
</dbReference>
<evidence type="ECO:0000256" key="9">
    <source>
        <dbReference type="ARBA" id="ARBA00022989"/>
    </source>
</evidence>
<evidence type="ECO:0000256" key="2">
    <source>
        <dbReference type="ARBA" id="ARBA00009819"/>
    </source>
</evidence>
<keyword evidence="7 12" id="KW-0479">Metal-binding</keyword>
<dbReference type="GO" id="GO:0019646">
    <property type="term" value="P:aerobic electron transport chain"/>
    <property type="evidence" value="ECO:0007669"/>
    <property type="project" value="InterPro"/>
</dbReference>
<dbReference type="GO" id="GO:0009055">
    <property type="term" value="F:electron transfer activity"/>
    <property type="evidence" value="ECO:0007669"/>
    <property type="project" value="UniProtKB-UniRule"/>
</dbReference>
<feature type="transmembrane region" description="Helical" evidence="12">
    <location>
        <begin position="321"/>
        <end position="345"/>
    </location>
</feature>
<evidence type="ECO:0000256" key="3">
    <source>
        <dbReference type="ARBA" id="ARBA00022448"/>
    </source>
</evidence>
<sequence>MNSALSAFDLARIQFAFTVSFHIVFPALSIGLASFIAVLEWRWLKTGKAYYKDLCLFWSKIFAVAFGMGVVSGVVMSYQFGTNWSGFSSFAGPVTGPLLMYEVMTAFFLEAGFLGIMLFGWQRVSPRAHFGATLMVAVGTLISTFWILASNSWMQTPQGFEVVNGRVVPLDWFKIIFNPSFPYRLAHMALAAFIVAGLVVAAVGAWHLLRGRRDPAVKKMFSMALWLLLILTPIQAVVGDQHGLNTRKYQPAKIAAIEGLWETEKGGTALNLFGIPDMQAETTRYAVSIPHLGSLILTHSWDGEIRGLKEFPPQDRPNSTVVFWSFRIMAGLGTLMILMSTVAWVMRRRERLFESKWFQRFVLAMGPTGFISLLAGWVTTEAGRQPWVVYGVMRTSQARLAVDHPAGRHFADDLRGRVLPRVRHRRLLHAQADALGSGAAGPDAERRAASHAESDRAPPALRRRSDDRRRLSPTFTHHLRHKKRERQWT</sequence>
<dbReference type="GO" id="GO:0070069">
    <property type="term" value="C:cytochrome complex"/>
    <property type="evidence" value="ECO:0007669"/>
    <property type="project" value="UniProtKB-UniRule"/>
</dbReference>
<feature type="compositionally biased region" description="Basic and acidic residues" evidence="13">
    <location>
        <begin position="443"/>
        <end position="456"/>
    </location>
</feature>
<dbReference type="PANTHER" id="PTHR30365:SF14">
    <property type="entry name" value="CYTOCHROME BD MENAQUINOL OXIDASE SUBUNIT I-RELATED"/>
    <property type="match status" value="1"/>
</dbReference>
<feature type="transmembrane region" description="Helical" evidence="12">
    <location>
        <begin position="188"/>
        <end position="209"/>
    </location>
</feature>
<protein>
    <submittedName>
        <fullName evidence="14">Cytochrome d ubiquinol oxidase subunit I</fullName>
        <ecNumber evidence="14">1.10.3.-</ecNumber>
    </submittedName>
</protein>
<keyword evidence="4 12" id="KW-1003">Cell membrane</keyword>
<dbReference type="EC" id="1.10.3.-" evidence="14"/>
<feature type="transmembrane region" description="Helical" evidence="12">
    <location>
        <begin position="128"/>
        <end position="149"/>
    </location>
</feature>
<dbReference type="GO" id="GO:0020037">
    <property type="term" value="F:heme binding"/>
    <property type="evidence" value="ECO:0007669"/>
    <property type="project" value="TreeGrafter"/>
</dbReference>
<dbReference type="Proteomes" id="UP000572540">
    <property type="component" value="Unassembled WGS sequence"/>
</dbReference>
<evidence type="ECO:0000256" key="4">
    <source>
        <dbReference type="ARBA" id="ARBA00022475"/>
    </source>
</evidence>
<keyword evidence="14" id="KW-0560">Oxidoreductase</keyword>
<proteinExistence type="inferred from homology"/>
<evidence type="ECO:0000256" key="12">
    <source>
        <dbReference type="PIRNR" id="PIRNR006446"/>
    </source>
</evidence>
<feature type="transmembrane region" description="Helical" evidence="12">
    <location>
        <begin position="56"/>
        <end position="78"/>
    </location>
</feature>
<keyword evidence="11 12" id="KW-0472">Membrane</keyword>
<keyword evidence="3 12" id="KW-0813">Transport</keyword>
<reference evidence="14 15" key="1">
    <citation type="submission" date="2020-07" db="EMBL/GenBank/DDBJ databases">
        <title>Exploring microbial biodiversity for novel pathways involved in the catabolism of aromatic compounds derived from lignin.</title>
        <authorList>
            <person name="Elkins J."/>
        </authorList>
    </citation>
    <scope>NUCLEOTIDE SEQUENCE [LARGE SCALE GENOMIC DNA]</scope>
    <source>
        <strain evidence="14 15">H2C3B</strain>
    </source>
</reference>
<organism evidence="14 15">
    <name type="scientific">Paraburkholderia bryophila</name>
    <dbReference type="NCBI Taxonomy" id="420952"/>
    <lineage>
        <taxon>Bacteria</taxon>
        <taxon>Pseudomonadati</taxon>
        <taxon>Pseudomonadota</taxon>
        <taxon>Betaproteobacteria</taxon>
        <taxon>Burkholderiales</taxon>
        <taxon>Burkholderiaceae</taxon>
        <taxon>Paraburkholderia</taxon>
    </lineage>
</organism>
<dbReference type="GO" id="GO:0016682">
    <property type="term" value="F:oxidoreductase activity, acting on diphenols and related substances as donors, oxygen as acceptor"/>
    <property type="evidence" value="ECO:0007669"/>
    <property type="project" value="TreeGrafter"/>
</dbReference>
<name>A0A7Y9WC49_9BURK</name>
<evidence type="ECO:0000256" key="10">
    <source>
        <dbReference type="ARBA" id="ARBA00023004"/>
    </source>
</evidence>
<evidence type="ECO:0000256" key="1">
    <source>
        <dbReference type="ARBA" id="ARBA00004651"/>
    </source>
</evidence>
<evidence type="ECO:0000256" key="8">
    <source>
        <dbReference type="ARBA" id="ARBA00022982"/>
    </source>
</evidence>
<feature type="transmembrane region" description="Helical" evidence="12">
    <location>
        <begin position="20"/>
        <end position="44"/>
    </location>
</feature>
<evidence type="ECO:0000256" key="7">
    <source>
        <dbReference type="ARBA" id="ARBA00022723"/>
    </source>
</evidence>
<comment type="caution">
    <text evidence="14">The sequence shown here is derived from an EMBL/GenBank/DDBJ whole genome shotgun (WGS) entry which is preliminary data.</text>
</comment>
<dbReference type="PIRSF" id="PIRSF006446">
    <property type="entry name" value="Cyt_quinol_oxidase_1"/>
    <property type="match status" value="1"/>
</dbReference>
<dbReference type="EMBL" id="JACCAU010000001">
    <property type="protein sequence ID" value="NYH17273.1"/>
    <property type="molecule type" value="Genomic_DNA"/>
</dbReference>
<evidence type="ECO:0000256" key="11">
    <source>
        <dbReference type="ARBA" id="ARBA00023136"/>
    </source>
</evidence>
<dbReference type="GO" id="GO:0005886">
    <property type="term" value="C:plasma membrane"/>
    <property type="evidence" value="ECO:0007669"/>
    <property type="project" value="UniProtKB-SubCell"/>
</dbReference>
<gene>
    <name evidence="14" type="ORF">GGD41_004501</name>
</gene>
<keyword evidence="5 12" id="KW-0349">Heme</keyword>
<dbReference type="AlphaFoldDB" id="A0A7Y9WC49"/>
<evidence type="ECO:0000256" key="5">
    <source>
        <dbReference type="ARBA" id="ARBA00022617"/>
    </source>
</evidence>
<feature type="compositionally biased region" description="Basic residues" evidence="13">
    <location>
        <begin position="477"/>
        <end position="489"/>
    </location>
</feature>
<evidence type="ECO:0000256" key="13">
    <source>
        <dbReference type="SAM" id="MobiDB-lite"/>
    </source>
</evidence>
<dbReference type="InterPro" id="IPR002585">
    <property type="entry name" value="Cyt-d_ubiquinol_oxidase_su_1"/>
</dbReference>
<dbReference type="GO" id="GO:0046872">
    <property type="term" value="F:metal ion binding"/>
    <property type="evidence" value="ECO:0007669"/>
    <property type="project" value="UniProtKB-UniRule"/>
</dbReference>
<keyword evidence="8 12" id="KW-0249">Electron transport</keyword>
<feature type="transmembrane region" description="Helical" evidence="12">
    <location>
        <begin position="357"/>
        <end position="378"/>
    </location>
</feature>
<feature type="transmembrane region" description="Helical" evidence="12">
    <location>
        <begin position="98"/>
        <end position="121"/>
    </location>
</feature>
<dbReference type="PANTHER" id="PTHR30365">
    <property type="entry name" value="CYTOCHROME D UBIQUINOL OXIDASE"/>
    <property type="match status" value="1"/>
</dbReference>
<keyword evidence="6 12" id="KW-0812">Transmembrane</keyword>
<comment type="similarity">
    <text evidence="2 12">Belongs to the cytochrome ubiquinol oxidase subunit 1 family.</text>
</comment>
<evidence type="ECO:0000256" key="6">
    <source>
        <dbReference type="ARBA" id="ARBA00022692"/>
    </source>
</evidence>
<evidence type="ECO:0000313" key="15">
    <source>
        <dbReference type="Proteomes" id="UP000572540"/>
    </source>
</evidence>
<comment type="subcellular location">
    <subcellularLocation>
        <location evidence="12">Cell inner membrane</location>
    </subcellularLocation>
    <subcellularLocation>
        <location evidence="1">Cell membrane</location>
        <topology evidence="1">Multi-pass membrane protein</topology>
    </subcellularLocation>
</comment>
<evidence type="ECO:0000313" key="14">
    <source>
        <dbReference type="EMBL" id="NYH17273.1"/>
    </source>
</evidence>